<dbReference type="InterPro" id="IPR012677">
    <property type="entry name" value="Nucleotide-bd_a/b_plait_sf"/>
</dbReference>
<comment type="subunit">
    <text evidence="8">Associates with the spliceosome.</text>
</comment>
<proteinExistence type="predicted"/>
<keyword evidence="2 8" id="KW-0507">mRNA processing</keyword>
<keyword evidence="4 8" id="KW-0508">mRNA splicing</keyword>
<evidence type="ECO:0000256" key="3">
    <source>
        <dbReference type="ARBA" id="ARBA00022884"/>
    </source>
</evidence>
<protein>
    <recommendedName>
        <fullName evidence="7 8">Splicing factor 45</fullName>
    </recommendedName>
    <alternativeName>
        <fullName evidence="8">RNA-binding motif protein 17</fullName>
    </alternativeName>
</protein>
<dbReference type="GO" id="GO:0000380">
    <property type="term" value="P:alternative mRNA splicing, via spliceosome"/>
    <property type="evidence" value="ECO:0007669"/>
    <property type="project" value="TreeGrafter"/>
</dbReference>
<evidence type="ECO:0000259" key="10">
    <source>
        <dbReference type="PROSITE" id="PS50102"/>
    </source>
</evidence>
<sequence length="429" mass="47149">MSLYDDIDTATGKKTDTSNVAGWASGIKFMQNHVHLKKKSLPQPKREVRRQQQLAPVIAFKGKSNSAVSGNGSSGPSFILPYQSVSKKSRGNVSTKSLSFIAVDPEWQFDNEYDPYFPNEYEKALRELRERRDKEAEEEEAKRRLEIQEGGNDNYEMEDQGNKEKVGGVTIAPPASLHAVAPYNEDDQPFSTADMGKSPSSFGRLMAGCSGGNSRGGFGLGSGGVGSSPVSGATAAAKIMAKYGYKEGTGLGRMGQGMSTALQVEKTSHRIGRIIHEKDVAKEASTPNFVSSYIDDDEFEMEPPQLPEDKPVDTSLQLKSEQEQYAEDQLKNPSKVVLLQNMVGPGEVDDDLEPEVKEECQKYGEVVAVIVFQMPDVDSEDSIRIFVEFVKVTSAVKAFMDLNGRFFGGRQLKAAFYDPDKFNNLELTC</sequence>
<name>A0A226ED21_FOLCA</name>
<dbReference type="Pfam" id="PF00076">
    <property type="entry name" value="RRM_1"/>
    <property type="match status" value="1"/>
</dbReference>
<feature type="compositionally biased region" description="Basic and acidic residues" evidence="9">
    <location>
        <begin position="135"/>
        <end position="147"/>
    </location>
</feature>
<dbReference type="PROSITE" id="PS50174">
    <property type="entry name" value="G_PATCH"/>
    <property type="match status" value="1"/>
</dbReference>
<comment type="subcellular location">
    <subcellularLocation>
        <location evidence="1 8">Nucleus</location>
    </subcellularLocation>
</comment>
<comment type="caution">
    <text evidence="12">The sequence shown here is derived from an EMBL/GenBank/DDBJ whole genome shotgun (WGS) entry which is preliminary data.</text>
</comment>
<evidence type="ECO:0000313" key="13">
    <source>
        <dbReference type="Proteomes" id="UP000198287"/>
    </source>
</evidence>
<feature type="region of interest" description="Disordered" evidence="9">
    <location>
        <begin position="135"/>
        <end position="160"/>
    </location>
</feature>
<reference evidence="12 13" key="1">
    <citation type="submission" date="2015-12" db="EMBL/GenBank/DDBJ databases">
        <title>The genome of Folsomia candida.</title>
        <authorList>
            <person name="Faddeeva A."/>
            <person name="Derks M.F."/>
            <person name="Anvar Y."/>
            <person name="Smit S."/>
            <person name="Van Straalen N."/>
            <person name="Roelofs D."/>
        </authorList>
    </citation>
    <scope>NUCLEOTIDE SEQUENCE [LARGE SCALE GENOMIC DNA]</scope>
    <source>
        <strain evidence="12 13">VU population</strain>
        <tissue evidence="12">Whole body</tissue>
    </source>
</reference>
<dbReference type="CDD" id="cd12647">
    <property type="entry name" value="RRM_UHM_SPF45"/>
    <property type="match status" value="1"/>
</dbReference>
<evidence type="ECO:0000256" key="6">
    <source>
        <dbReference type="ARBA" id="ARBA00065586"/>
    </source>
</evidence>
<keyword evidence="3 8" id="KW-0694">RNA-binding</keyword>
<dbReference type="PIRSF" id="PIRSF031066">
    <property type="entry name" value="Splicing_factor_SPF45"/>
    <property type="match status" value="1"/>
</dbReference>
<comment type="function">
    <text evidence="8">Splice factor that binds to the single-stranded 3'AG at the exon/intron border and promotes its utilization in the second catalytic step. Involved in the regulation of alternative splicing and the utilization of cryptic splice sites.</text>
</comment>
<dbReference type="GO" id="GO:0071011">
    <property type="term" value="C:precatalytic spliceosome"/>
    <property type="evidence" value="ECO:0007669"/>
    <property type="project" value="TreeGrafter"/>
</dbReference>
<dbReference type="InterPro" id="IPR034653">
    <property type="entry name" value="SPF45_RRM"/>
</dbReference>
<dbReference type="InterPro" id="IPR000467">
    <property type="entry name" value="G_patch_dom"/>
</dbReference>
<evidence type="ECO:0000259" key="11">
    <source>
        <dbReference type="PROSITE" id="PS50174"/>
    </source>
</evidence>
<dbReference type="SMART" id="SM00361">
    <property type="entry name" value="RRM_1"/>
    <property type="match status" value="1"/>
</dbReference>
<evidence type="ECO:0000256" key="2">
    <source>
        <dbReference type="ARBA" id="ARBA00022664"/>
    </source>
</evidence>
<evidence type="ECO:0000256" key="8">
    <source>
        <dbReference type="PIRNR" id="PIRNR031066"/>
    </source>
</evidence>
<feature type="domain" description="RRM" evidence="10">
    <location>
        <begin position="335"/>
        <end position="419"/>
    </location>
</feature>
<feature type="domain" description="G-patch" evidence="11">
    <location>
        <begin position="232"/>
        <end position="272"/>
    </location>
</feature>
<evidence type="ECO:0000256" key="1">
    <source>
        <dbReference type="ARBA" id="ARBA00004123"/>
    </source>
</evidence>
<keyword evidence="5 8" id="KW-0539">Nucleus</keyword>
<evidence type="ECO:0000313" key="12">
    <source>
        <dbReference type="EMBL" id="OXA55445.1"/>
    </source>
</evidence>
<organism evidence="12 13">
    <name type="scientific">Folsomia candida</name>
    <name type="common">Springtail</name>
    <dbReference type="NCBI Taxonomy" id="158441"/>
    <lineage>
        <taxon>Eukaryota</taxon>
        <taxon>Metazoa</taxon>
        <taxon>Ecdysozoa</taxon>
        <taxon>Arthropoda</taxon>
        <taxon>Hexapoda</taxon>
        <taxon>Collembola</taxon>
        <taxon>Entomobryomorpha</taxon>
        <taxon>Isotomoidea</taxon>
        <taxon>Isotomidae</taxon>
        <taxon>Proisotominae</taxon>
        <taxon>Folsomia</taxon>
    </lineage>
</organism>
<dbReference type="OMA" id="EDEYDPM"/>
<evidence type="ECO:0000256" key="9">
    <source>
        <dbReference type="SAM" id="MobiDB-lite"/>
    </source>
</evidence>
<dbReference type="PROSITE" id="PS50102">
    <property type="entry name" value="RRM"/>
    <property type="match status" value="1"/>
</dbReference>
<dbReference type="SMART" id="SM00443">
    <property type="entry name" value="G_patch"/>
    <property type="match status" value="1"/>
</dbReference>
<gene>
    <name evidence="12" type="ORF">Fcan01_09405</name>
</gene>
<dbReference type="EMBL" id="LNIX01000004">
    <property type="protein sequence ID" value="OXA55445.1"/>
    <property type="molecule type" value="Genomic_DNA"/>
</dbReference>
<evidence type="ECO:0000256" key="4">
    <source>
        <dbReference type="ARBA" id="ARBA00023187"/>
    </source>
</evidence>
<dbReference type="InterPro" id="IPR035979">
    <property type="entry name" value="RBD_domain_sf"/>
</dbReference>
<evidence type="ECO:0000256" key="7">
    <source>
        <dbReference type="ARBA" id="ARBA00074919"/>
    </source>
</evidence>
<dbReference type="InterPro" id="IPR000504">
    <property type="entry name" value="RRM_dom"/>
</dbReference>
<dbReference type="GO" id="GO:0003723">
    <property type="term" value="F:RNA binding"/>
    <property type="evidence" value="ECO:0007669"/>
    <property type="project" value="UniProtKB-UniRule"/>
</dbReference>
<dbReference type="GO" id="GO:0045292">
    <property type="term" value="P:mRNA cis splicing, via spliceosome"/>
    <property type="evidence" value="ECO:0007669"/>
    <property type="project" value="UniProtKB-UniRule"/>
</dbReference>
<dbReference type="Pfam" id="PF01585">
    <property type="entry name" value="G-patch"/>
    <property type="match status" value="1"/>
</dbReference>
<keyword evidence="8" id="KW-0747">Spliceosome</keyword>
<dbReference type="SUPFAM" id="SSF54928">
    <property type="entry name" value="RNA-binding domain, RBD"/>
    <property type="match status" value="1"/>
</dbReference>
<comment type="subunit">
    <text evidence="6">Binds SXL. Associates with the spliceosome. Interacts with SF3B1, SF1 and U2AF2.</text>
</comment>
<evidence type="ECO:0000256" key="5">
    <source>
        <dbReference type="ARBA" id="ARBA00023242"/>
    </source>
</evidence>
<dbReference type="FunFam" id="3.30.70.330:FF:000079">
    <property type="entry name" value="Putative splicing factor 45"/>
    <property type="match status" value="1"/>
</dbReference>
<dbReference type="PANTHER" id="PTHR13288:SF8">
    <property type="entry name" value="SPLICING FACTOR 45"/>
    <property type="match status" value="1"/>
</dbReference>
<dbReference type="Proteomes" id="UP000198287">
    <property type="component" value="Unassembled WGS sequence"/>
</dbReference>
<keyword evidence="13" id="KW-1185">Reference proteome</keyword>
<dbReference type="AlphaFoldDB" id="A0A226ED21"/>
<dbReference type="InterPro" id="IPR040052">
    <property type="entry name" value="RBM17"/>
</dbReference>
<dbReference type="OrthoDB" id="5411533at2759"/>
<accession>A0A226ED21</accession>
<dbReference type="GO" id="GO:0005654">
    <property type="term" value="C:nucleoplasm"/>
    <property type="evidence" value="ECO:0007669"/>
    <property type="project" value="UniProtKB-UniRule"/>
</dbReference>
<dbReference type="Gene3D" id="3.30.70.330">
    <property type="match status" value="1"/>
</dbReference>
<dbReference type="InterPro" id="IPR003954">
    <property type="entry name" value="RRM_euk-type"/>
</dbReference>
<dbReference type="PANTHER" id="PTHR13288">
    <property type="entry name" value="SPLICING FACTOR 45 SPF45"/>
    <property type="match status" value="1"/>
</dbReference>
<dbReference type="STRING" id="158441.A0A226ED21"/>